<sequence length="157" mass="18501">MKCPELYVPQIVHTWHSPYVLCSPTRPEKDYYAVALSALKQYVIENEFLRKKDRQDDLLNLAENSSKIRFTYYFRKNDLSGVLIHLDGTHRAYLPVGSVSRLDSDLIVGVYLDFSESFFDMKTYWPKNTQRKKDNKIIHKIFTSWQKKVLQDCEGQS</sequence>
<evidence type="ECO:0000313" key="2">
    <source>
        <dbReference type="Proteomes" id="UP000031552"/>
    </source>
</evidence>
<protein>
    <submittedName>
        <fullName evidence="1">Uncharacterized protein</fullName>
    </submittedName>
</protein>
<dbReference type="Proteomes" id="UP000031552">
    <property type="component" value="Unassembled WGS sequence"/>
</dbReference>
<keyword evidence="2" id="KW-1185">Reference proteome</keyword>
<dbReference type="RefSeq" id="WP_041018594.1">
    <property type="nucleotide sequence ID" value="NZ_CCEJ010000012.1"/>
</dbReference>
<proteinExistence type="predicted"/>
<comment type="caution">
    <text evidence="1">The sequence shown here is derived from an EMBL/GenBank/DDBJ whole genome shotgun (WGS) entry which is preliminary data.</text>
</comment>
<name>A0A090D0Z3_9BACT</name>
<accession>A0A090D0Z3</accession>
<gene>
    <name evidence="1" type="ORF">CSEC_2230</name>
</gene>
<reference evidence="1" key="2">
    <citation type="submission" date="2014-09" db="EMBL/GenBank/DDBJ databases">
        <title>Criblamydia sequanensis harbors a mega-plasmid encoding arsenite resistance.</title>
        <authorList>
            <person name="Bertelli C."/>
            <person name="Goesmann A."/>
            <person name="Greub G."/>
        </authorList>
    </citation>
    <scope>NUCLEOTIDE SEQUENCE [LARGE SCALE GENOMIC DNA]</scope>
    <source>
        <strain evidence="1">CRIB-18</strain>
    </source>
</reference>
<reference evidence="1" key="1">
    <citation type="submission" date="2013-12" db="EMBL/GenBank/DDBJ databases">
        <authorList>
            <person name="Linke B."/>
        </authorList>
    </citation>
    <scope>NUCLEOTIDE SEQUENCE [LARGE SCALE GENOMIC DNA]</scope>
    <source>
        <strain evidence="1">CRIB-18</strain>
    </source>
</reference>
<dbReference type="EMBL" id="CCEJ010000012">
    <property type="protein sequence ID" value="CDR35036.1"/>
    <property type="molecule type" value="Genomic_DNA"/>
</dbReference>
<dbReference type="AlphaFoldDB" id="A0A090D0Z3"/>
<evidence type="ECO:0000313" key="1">
    <source>
        <dbReference type="EMBL" id="CDR35036.1"/>
    </source>
</evidence>
<organism evidence="1 2">
    <name type="scientific">Candidatus Criblamydia sequanensis CRIB-18</name>
    <dbReference type="NCBI Taxonomy" id="1437425"/>
    <lineage>
        <taxon>Bacteria</taxon>
        <taxon>Pseudomonadati</taxon>
        <taxon>Chlamydiota</taxon>
        <taxon>Chlamydiia</taxon>
        <taxon>Parachlamydiales</taxon>
        <taxon>Candidatus Criblamydiaceae</taxon>
        <taxon>Candidatus Criblamydia</taxon>
    </lineage>
</organism>